<name>A0A8H4B0Q2_GIGMA</name>
<dbReference type="Proteomes" id="UP000439903">
    <property type="component" value="Unassembled WGS sequence"/>
</dbReference>
<dbReference type="InterPro" id="IPR023576">
    <property type="entry name" value="UbiE/COQ5_MeTrFase_CS"/>
</dbReference>
<gene>
    <name evidence="6" type="ORF">F8M41_023563</name>
</gene>
<dbReference type="Gene3D" id="3.40.50.150">
    <property type="entry name" value="Vaccinia Virus protein VP39"/>
    <property type="match status" value="1"/>
</dbReference>
<dbReference type="InterPro" id="IPR041698">
    <property type="entry name" value="Methyltransf_25"/>
</dbReference>
<accession>A0A8H4B0Q2</accession>
<dbReference type="InterPro" id="IPR029063">
    <property type="entry name" value="SAM-dependent_MTases_sf"/>
</dbReference>
<dbReference type="OrthoDB" id="2013972at2759"/>
<dbReference type="GO" id="GO:0008168">
    <property type="term" value="F:methyltransferase activity"/>
    <property type="evidence" value="ECO:0007669"/>
    <property type="project" value="UniProtKB-KW"/>
</dbReference>
<reference evidence="6 7" key="1">
    <citation type="journal article" date="2019" name="Environ. Microbiol.">
        <title>At the nexus of three kingdoms: the genome of the mycorrhizal fungus Gigaspora margarita provides insights into plant, endobacterial and fungal interactions.</title>
        <authorList>
            <person name="Venice F."/>
            <person name="Ghignone S."/>
            <person name="Salvioli di Fossalunga A."/>
            <person name="Amselem J."/>
            <person name="Novero M."/>
            <person name="Xianan X."/>
            <person name="Sedzielewska Toro K."/>
            <person name="Morin E."/>
            <person name="Lipzen A."/>
            <person name="Grigoriev I.V."/>
            <person name="Henrissat B."/>
            <person name="Martin F.M."/>
            <person name="Bonfante P."/>
        </authorList>
    </citation>
    <scope>NUCLEOTIDE SEQUENCE [LARGE SCALE GENOMIC DNA]</scope>
    <source>
        <strain evidence="6 7">BEG34</strain>
    </source>
</reference>
<dbReference type="PANTHER" id="PTHR43591">
    <property type="entry name" value="METHYLTRANSFERASE"/>
    <property type="match status" value="1"/>
</dbReference>
<sequence>MGNCSCRSNSNNKLESGEEHVTQDNLPTVEKRTNRFSKKSVIPTLPIFNEDENLKYPLHDTDDIITHSQLQHNIHRYIWQNNFSSPVDDLLRKGRARVLEIGCGDGTWTIDLAKEFTWSLFTAIDTHSRFDRRVENTNVTFLKADVLDGLPFDPDTFDLVYMRFLSFTEKQWLDKVANEIVRVCKPGGWIEIMDCTNQYAPKGSSTTQLESVYHEYLKSKNIDLILNPRFEDYLRSTNKITVIRREEKKVTLGKGGGKVGPLLLQNITTTWEQSKKTLSELMGISEKDFDLLIRTFQKEVNDLKTSTRYIRIYGQKVVE</sequence>
<evidence type="ECO:0000313" key="6">
    <source>
        <dbReference type="EMBL" id="KAF0551144.1"/>
    </source>
</evidence>
<keyword evidence="7" id="KW-1185">Reference proteome</keyword>
<evidence type="ECO:0000313" key="7">
    <source>
        <dbReference type="Proteomes" id="UP000439903"/>
    </source>
</evidence>
<dbReference type="PROSITE" id="PS01184">
    <property type="entry name" value="UBIE_2"/>
    <property type="match status" value="1"/>
</dbReference>
<feature type="compositionally biased region" description="Polar residues" evidence="4">
    <location>
        <begin position="1"/>
        <end position="14"/>
    </location>
</feature>
<keyword evidence="2 6" id="KW-0808">Transferase</keyword>
<dbReference type="Pfam" id="PF13649">
    <property type="entry name" value="Methyltransf_25"/>
    <property type="match status" value="1"/>
</dbReference>
<organism evidence="6 7">
    <name type="scientific">Gigaspora margarita</name>
    <dbReference type="NCBI Taxonomy" id="4874"/>
    <lineage>
        <taxon>Eukaryota</taxon>
        <taxon>Fungi</taxon>
        <taxon>Fungi incertae sedis</taxon>
        <taxon>Mucoromycota</taxon>
        <taxon>Glomeromycotina</taxon>
        <taxon>Glomeromycetes</taxon>
        <taxon>Diversisporales</taxon>
        <taxon>Gigasporaceae</taxon>
        <taxon>Gigaspora</taxon>
    </lineage>
</organism>
<dbReference type="EMBL" id="WTPW01000078">
    <property type="protein sequence ID" value="KAF0551144.1"/>
    <property type="molecule type" value="Genomic_DNA"/>
</dbReference>
<proteinExistence type="predicted"/>
<evidence type="ECO:0000256" key="2">
    <source>
        <dbReference type="ARBA" id="ARBA00022679"/>
    </source>
</evidence>
<evidence type="ECO:0000256" key="1">
    <source>
        <dbReference type="ARBA" id="ARBA00022603"/>
    </source>
</evidence>
<evidence type="ECO:0000256" key="4">
    <source>
        <dbReference type="SAM" id="MobiDB-lite"/>
    </source>
</evidence>
<keyword evidence="1 6" id="KW-0489">Methyltransferase</keyword>
<dbReference type="CDD" id="cd02440">
    <property type="entry name" value="AdoMet_MTases"/>
    <property type="match status" value="1"/>
</dbReference>
<feature type="region of interest" description="Disordered" evidence="4">
    <location>
        <begin position="1"/>
        <end position="24"/>
    </location>
</feature>
<dbReference type="AlphaFoldDB" id="A0A8H4B0Q2"/>
<dbReference type="PANTHER" id="PTHR43591:SF24">
    <property type="entry name" value="2-METHOXY-6-POLYPRENYL-1,4-BENZOQUINOL METHYLASE, MITOCHONDRIAL"/>
    <property type="match status" value="1"/>
</dbReference>
<dbReference type="SUPFAM" id="SSF53335">
    <property type="entry name" value="S-adenosyl-L-methionine-dependent methyltransferases"/>
    <property type="match status" value="1"/>
</dbReference>
<protein>
    <submittedName>
        <fullName evidence="6">S-adenosyl-L-methionine-dependent methyltransferase</fullName>
    </submittedName>
</protein>
<dbReference type="GO" id="GO:0032259">
    <property type="term" value="P:methylation"/>
    <property type="evidence" value="ECO:0007669"/>
    <property type="project" value="UniProtKB-KW"/>
</dbReference>
<feature type="domain" description="Methyltransferase" evidence="5">
    <location>
        <begin position="98"/>
        <end position="188"/>
    </location>
</feature>
<keyword evidence="3" id="KW-0949">S-adenosyl-L-methionine</keyword>
<evidence type="ECO:0000256" key="3">
    <source>
        <dbReference type="ARBA" id="ARBA00022691"/>
    </source>
</evidence>
<evidence type="ECO:0000259" key="5">
    <source>
        <dbReference type="Pfam" id="PF13649"/>
    </source>
</evidence>
<comment type="caution">
    <text evidence="6">The sequence shown here is derived from an EMBL/GenBank/DDBJ whole genome shotgun (WGS) entry which is preliminary data.</text>
</comment>